<evidence type="ECO:0000256" key="2">
    <source>
        <dbReference type="ARBA" id="ARBA00022670"/>
    </source>
</evidence>
<evidence type="ECO:0000256" key="1">
    <source>
        <dbReference type="ARBA" id="ARBA00006040"/>
    </source>
</evidence>
<dbReference type="GO" id="GO:0006508">
    <property type="term" value="P:proteolysis"/>
    <property type="evidence" value="ECO:0007669"/>
    <property type="project" value="UniProtKB-KW"/>
</dbReference>
<dbReference type="AlphaFoldDB" id="A0A7S9LHV2"/>
<evidence type="ECO:0000313" key="9">
    <source>
        <dbReference type="EMBL" id="QPH49211.1"/>
    </source>
</evidence>
<dbReference type="InterPro" id="IPR024077">
    <property type="entry name" value="Neurolysin/TOP_dom2"/>
</dbReference>
<evidence type="ECO:0000259" key="8">
    <source>
        <dbReference type="Pfam" id="PF01432"/>
    </source>
</evidence>
<dbReference type="Proteomes" id="UP000594430">
    <property type="component" value="Chromosome"/>
</dbReference>
<dbReference type="PANTHER" id="PTHR11804">
    <property type="entry name" value="PROTEASE M3 THIMET OLIGOPEPTIDASE-RELATED"/>
    <property type="match status" value="1"/>
</dbReference>
<keyword evidence="3 7" id="KW-0479">Metal-binding</keyword>
<dbReference type="RefSeq" id="WP_196110281.1">
    <property type="nucleotide sequence ID" value="NZ_CP064943.1"/>
</dbReference>
<gene>
    <name evidence="9" type="ORF">IZU98_00255</name>
</gene>
<organism evidence="9 10">
    <name type="scientific">Pseudomonas fulva</name>
    <dbReference type="NCBI Taxonomy" id="47880"/>
    <lineage>
        <taxon>Bacteria</taxon>
        <taxon>Pseudomonadati</taxon>
        <taxon>Pseudomonadota</taxon>
        <taxon>Gammaproteobacteria</taxon>
        <taxon>Pseudomonadales</taxon>
        <taxon>Pseudomonadaceae</taxon>
        <taxon>Pseudomonas</taxon>
    </lineage>
</organism>
<evidence type="ECO:0000256" key="7">
    <source>
        <dbReference type="RuleBase" id="RU003435"/>
    </source>
</evidence>
<dbReference type="InterPro" id="IPR001567">
    <property type="entry name" value="Pept_M3A_M3B_dom"/>
</dbReference>
<dbReference type="InterPro" id="IPR045090">
    <property type="entry name" value="Pept_M3A_M3B"/>
</dbReference>
<dbReference type="GO" id="GO:0004222">
    <property type="term" value="F:metalloendopeptidase activity"/>
    <property type="evidence" value="ECO:0007669"/>
    <property type="project" value="InterPro"/>
</dbReference>
<reference evidence="9 10" key="1">
    <citation type="submission" date="2020-11" db="EMBL/GenBank/DDBJ databases">
        <title>Pseudomonas fulva producing VIM-24.</title>
        <authorList>
            <person name="Liu S."/>
        </authorList>
    </citation>
    <scope>NUCLEOTIDE SEQUENCE [LARGE SCALE GENOMIC DNA]</scope>
    <source>
        <strain evidence="9 10">ZDHY414</strain>
    </source>
</reference>
<dbReference type="EMBL" id="CP064946">
    <property type="protein sequence ID" value="QPH49211.1"/>
    <property type="molecule type" value="Genomic_DNA"/>
</dbReference>
<dbReference type="Gene3D" id="1.10.1370.40">
    <property type="match status" value="1"/>
</dbReference>
<proteinExistence type="inferred from homology"/>
<dbReference type="GO" id="GO:0006518">
    <property type="term" value="P:peptide metabolic process"/>
    <property type="evidence" value="ECO:0007669"/>
    <property type="project" value="TreeGrafter"/>
</dbReference>
<evidence type="ECO:0000256" key="3">
    <source>
        <dbReference type="ARBA" id="ARBA00022723"/>
    </source>
</evidence>
<keyword evidence="5 7" id="KW-0862">Zinc</keyword>
<dbReference type="Gene3D" id="1.10.1370.10">
    <property type="entry name" value="Neurolysin, domain 3"/>
    <property type="match status" value="1"/>
</dbReference>
<keyword evidence="4 7" id="KW-0378">Hydrolase</keyword>
<dbReference type="PANTHER" id="PTHR11804:SF84">
    <property type="entry name" value="SACCHAROLYSIN"/>
    <property type="match status" value="1"/>
</dbReference>
<keyword evidence="2 7" id="KW-0645">Protease</keyword>
<protein>
    <submittedName>
        <fullName evidence="9">Peptidase M3</fullName>
    </submittedName>
</protein>
<comment type="cofactor">
    <cofactor evidence="7">
        <name>Zn(2+)</name>
        <dbReference type="ChEBI" id="CHEBI:29105"/>
    </cofactor>
    <text evidence="7">Binds 1 zinc ion.</text>
</comment>
<evidence type="ECO:0000313" key="10">
    <source>
        <dbReference type="Proteomes" id="UP000594430"/>
    </source>
</evidence>
<keyword evidence="6 7" id="KW-0482">Metalloprotease</keyword>
<sequence length="668" mass="75322">MSNPLLQDGNVPVDYPSITVESMQDAFDQVLEQYAQGIERVINSQPSMPTWDDLVLAMDDLDAQVYAVLYGVMPFLGKGQTWSDPILAFHIAASAALDSRFSNEQLQSLYEQLAHSDIGVNLDDRQRATLRWHLERFRVSGASLPTSDKARLLDLQRRITELEEQYLINLDQPDMIVDDVTQLRGLSQRSLDELSERARQRGSNGWSIPCESWAAERVLEEAELGALREQVYQAFHGRGVNTDLSQDNGQVLQQLALLRHERATLLAFSDHMTLSLARKSAGSPDQVRAFLQSLAAGMKPVVLQWRSDFERDAQALGLEDMQPWDLRFAQKQLRDAAKIVPKDALREFFPMAAVIDALVQLAKRLFDLELRPTPAPVWAPSVLVFEAFQDDARIGLLYLDAVQHAGKQAEAVFTTYVRNRRIDAEGIFQQAVVIVFSDVPEGSAGAQPLLDHLALRKLYHEFGHALHHLLVRTDNQIQSGVVELGTDGTELFGKLFERWVWNAAYLVSISSHYSDGRQIDRAQVEQCVERYRREAIGEAALELSKALFDVDLHTNPADGKTLRQRFTRSREQCGYWPLNALEHPAHAFDHLVTGYDAGYYAYLWADVCAVDIFTRFEQTGLLDRALGQALFESLIAPGASRPLREGVMQFLGRETNLHPYLQWLQAVG</sequence>
<dbReference type="SUPFAM" id="SSF55486">
    <property type="entry name" value="Metalloproteases ('zincins'), catalytic domain"/>
    <property type="match status" value="1"/>
</dbReference>
<dbReference type="GO" id="GO:0046872">
    <property type="term" value="F:metal ion binding"/>
    <property type="evidence" value="ECO:0007669"/>
    <property type="project" value="UniProtKB-UniRule"/>
</dbReference>
<evidence type="ECO:0000256" key="6">
    <source>
        <dbReference type="ARBA" id="ARBA00023049"/>
    </source>
</evidence>
<comment type="similarity">
    <text evidence="1 7">Belongs to the peptidase M3 family.</text>
</comment>
<evidence type="ECO:0000256" key="5">
    <source>
        <dbReference type="ARBA" id="ARBA00022833"/>
    </source>
</evidence>
<dbReference type="Gene3D" id="3.40.390.10">
    <property type="entry name" value="Collagenase (Catalytic Domain)"/>
    <property type="match status" value="1"/>
</dbReference>
<feature type="domain" description="Peptidase M3A/M3B catalytic" evidence="8">
    <location>
        <begin position="221"/>
        <end position="662"/>
    </location>
</feature>
<name>A0A7S9LHV2_9PSED</name>
<accession>A0A7S9LHV2</accession>
<evidence type="ECO:0000256" key="4">
    <source>
        <dbReference type="ARBA" id="ARBA00022801"/>
    </source>
</evidence>
<dbReference type="InterPro" id="IPR024079">
    <property type="entry name" value="MetalloPept_cat_dom_sf"/>
</dbReference>
<dbReference type="Pfam" id="PF01432">
    <property type="entry name" value="Peptidase_M3"/>
    <property type="match status" value="1"/>
</dbReference>